<evidence type="ECO:0000256" key="2">
    <source>
        <dbReference type="ARBA" id="ARBA00022723"/>
    </source>
</evidence>
<evidence type="ECO:0000256" key="4">
    <source>
        <dbReference type="ARBA" id="ARBA00022801"/>
    </source>
</evidence>
<keyword evidence="3" id="KW-0547">Nucleotide-binding</keyword>
<protein>
    <recommendedName>
        <fullName evidence="1">bis(5'-nucleosyl)-tetraphosphatase (symmetrical)</fullName>
        <ecNumber evidence="1">3.6.1.41</ecNumber>
    </recommendedName>
</protein>
<evidence type="ECO:0000259" key="7">
    <source>
        <dbReference type="PROSITE" id="PS51831"/>
    </source>
</evidence>
<dbReference type="PROSITE" id="PS51831">
    <property type="entry name" value="HD"/>
    <property type="match status" value="1"/>
</dbReference>
<dbReference type="SMART" id="SM00471">
    <property type="entry name" value="HDc"/>
    <property type="match status" value="1"/>
</dbReference>
<dbReference type="GO" id="GO:0000166">
    <property type="term" value="F:nucleotide binding"/>
    <property type="evidence" value="ECO:0007669"/>
    <property type="project" value="UniProtKB-KW"/>
</dbReference>
<gene>
    <name evidence="8" type="ORF">KCTCHS21_41820</name>
</gene>
<keyword evidence="9" id="KW-1185">Reference proteome</keyword>
<dbReference type="GO" id="GO:0046872">
    <property type="term" value="F:metal ion binding"/>
    <property type="evidence" value="ECO:0007669"/>
    <property type="project" value="UniProtKB-KW"/>
</dbReference>
<dbReference type="KEGG" id="cohn:KCTCHS21_41820"/>
<reference evidence="8 9" key="1">
    <citation type="submission" date="2019-01" db="EMBL/GenBank/DDBJ databases">
        <title>Complete genome sequence of Cohnella hallensis HS21 isolated from Korean fir (Abies koreana) rhizospheric soil.</title>
        <authorList>
            <person name="Jiang L."/>
            <person name="Kang S.W."/>
            <person name="Kim S."/>
            <person name="Jung J."/>
            <person name="Kim C.Y."/>
            <person name="Kim D.H."/>
            <person name="Kim S.W."/>
            <person name="Lee J."/>
        </authorList>
    </citation>
    <scope>NUCLEOTIDE SEQUENCE [LARGE SCALE GENOMIC DNA]</scope>
    <source>
        <strain evidence="8 9">HS21</strain>
    </source>
</reference>
<accession>A0A3T1D9M1</accession>
<keyword evidence="2" id="KW-0479">Metal-binding</keyword>
<dbReference type="InterPro" id="IPR005249">
    <property type="entry name" value="YqeK"/>
</dbReference>
<dbReference type="Gene3D" id="1.10.3210.10">
    <property type="entry name" value="Hypothetical protein af1432"/>
    <property type="match status" value="1"/>
</dbReference>
<dbReference type="GO" id="GO:0008803">
    <property type="term" value="F:bis(5'-nucleosyl)-tetraphosphatase (symmetrical) activity"/>
    <property type="evidence" value="ECO:0007669"/>
    <property type="project" value="UniProtKB-EC"/>
</dbReference>
<dbReference type="RefSeq" id="WP_130612670.1">
    <property type="nucleotide sequence ID" value="NZ_AP019400.1"/>
</dbReference>
<dbReference type="EC" id="3.6.1.41" evidence="1"/>
<dbReference type="CDD" id="cd00077">
    <property type="entry name" value="HDc"/>
    <property type="match status" value="1"/>
</dbReference>
<dbReference type="Pfam" id="PF01966">
    <property type="entry name" value="HD"/>
    <property type="match status" value="1"/>
</dbReference>
<evidence type="ECO:0000256" key="3">
    <source>
        <dbReference type="ARBA" id="ARBA00022741"/>
    </source>
</evidence>
<dbReference type="SUPFAM" id="SSF109604">
    <property type="entry name" value="HD-domain/PDEase-like"/>
    <property type="match status" value="1"/>
</dbReference>
<evidence type="ECO:0000313" key="9">
    <source>
        <dbReference type="Proteomes" id="UP000289856"/>
    </source>
</evidence>
<sequence length="199" mass="22713">MNLEVLREATRQQMPEKRWKHTLGVVGSAIKLAKRYGGDPVKAELAALLHDYSKAWAIDRMEIIIREQNLPQDLLIYDKELWHSHVGAWAVQSEHGITDEEVLDAIRYHTSGRENMTKLDKIVCLADYIEPGRDFPGVSKIRELAKHSMEEALITAFGSTIEVLIERGKRIFPLTVLTRNDLIMQLKQQQSNKDIENGG</sequence>
<dbReference type="PANTHER" id="PTHR35795">
    <property type="entry name" value="SLR1885 PROTEIN"/>
    <property type="match status" value="1"/>
</dbReference>
<name>A0A3T1D9M1_9BACL</name>
<dbReference type="AlphaFoldDB" id="A0A3T1D9M1"/>
<dbReference type="InterPro" id="IPR051094">
    <property type="entry name" value="Diverse_Catalytic_Enzymes"/>
</dbReference>
<dbReference type="PANTHER" id="PTHR35795:SF1">
    <property type="entry name" value="BIS(5'-NUCLEOSYL)-TETRAPHOSPHATASE, SYMMETRICAL"/>
    <property type="match status" value="1"/>
</dbReference>
<keyword evidence="5" id="KW-0408">Iron</keyword>
<evidence type="ECO:0000313" key="8">
    <source>
        <dbReference type="EMBL" id="BBI34783.1"/>
    </source>
</evidence>
<dbReference type="Proteomes" id="UP000289856">
    <property type="component" value="Chromosome"/>
</dbReference>
<comment type="catalytic activity">
    <reaction evidence="6">
        <text>P(1),P(4)-bis(5'-adenosyl) tetraphosphate + H2O = 2 ADP + 2 H(+)</text>
        <dbReference type="Rhea" id="RHEA:24252"/>
        <dbReference type="ChEBI" id="CHEBI:15377"/>
        <dbReference type="ChEBI" id="CHEBI:15378"/>
        <dbReference type="ChEBI" id="CHEBI:58141"/>
        <dbReference type="ChEBI" id="CHEBI:456216"/>
        <dbReference type="EC" id="3.6.1.41"/>
    </reaction>
</comment>
<evidence type="ECO:0000256" key="1">
    <source>
        <dbReference type="ARBA" id="ARBA00012506"/>
    </source>
</evidence>
<evidence type="ECO:0000256" key="5">
    <source>
        <dbReference type="ARBA" id="ARBA00023004"/>
    </source>
</evidence>
<dbReference type="OrthoDB" id="9782134at2"/>
<evidence type="ECO:0000256" key="6">
    <source>
        <dbReference type="ARBA" id="ARBA00049417"/>
    </source>
</evidence>
<organism evidence="8 9">
    <name type="scientific">Cohnella abietis</name>
    <dbReference type="NCBI Taxonomy" id="2507935"/>
    <lineage>
        <taxon>Bacteria</taxon>
        <taxon>Bacillati</taxon>
        <taxon>Bacillota</taxon>
        <taxon>Bacilli</taxon>
        <taxon>Bacillales</taxon>
        <taxon>Paenibacillaceae</taxon>
        <taxon>Cohnella</taxon>
    </lineage>
</organism>
<dbReference type="EMBL" id="AP019400">
    <property type="protein sequence ID" value="BBI34783.1"/>
    <property type="molecule type" value="Genomic_DNA"/>
</dbReference>
<dbReference type="NCBIfam" id="TIGR00488">
    <property type="entry name" value="bis(5'-nucleosyl)-tetraphosphatase (symmetrical) YqeK"/>
    <property type="match status" value="1"/>
</dbReference>
<dbReference type="InterPro" id="IPR006674">
    <property type="entry name" value="HD_domain"/>
</dbReference>
<feature type="domain" description="HD" evidence="7">
    <location>
        <begin position="18"/>
        <end position="132"/>
    </location>
</feature>
<dbReference type="InterPro" id="IPR003607">
    <property type="entry name" value="HD/PDEase_dom"/>
</dbReference>
<keyword evidence="4" id="KW-0378">Hydrolase</keyword>
<proteinExistence type="predicted"/>